<protein>
    <recommendedName>
        <fullName evidence="5">Ankyrin repeat domain-containing protein</fullName>
    </recommendedName>
</protein>
<dbReference type="PROSITE" id="PS51257">
    <property type="entry name" value="PROKAR_LIPOPROTEIN"/>
    <property type="match status" value="1"/>
</dbReference>
<accession>A0A840WZL6</accession>
<dbReference type="RefSeq" id="WP_184009369.1">
    <property type="nucleotide sequence ID" value="NZ_JACIJS010000003.1"/>
</dbReference>
<evidence type="ECO:0000313" key="3">
    <source>
        <dbReference type="EMBL" id="MBB5515096.1"/>
    </source>
</evidence>
<dbReference type="AlphaFoldDB" id="A0A840WZL6"/>
<dbReference type="EMBL" id="JACIJS010000003">
    <property type="protein sequence ID" value="MBB5515096.1"/>
    <property type="molecule type" value="Genomic_DNA"/>
</dbReference>
<dbReference type="SUPFAM" id="SSF48403">
    <property type="entry name" value="Ankyrin repeat"/>
    <property type="match status" value="1"/>
</dbReference>
<dbReference type="InterPro" id="IPR036770">
    <property type="entry name" value="Ankyrin_rpt-contain_sf"/>
</dbReference>
<keyword evidence="4" id="KW-1185">Reference proteome</keyword>
<evidence type="ECO:0000313" key="4">
    <source>
        <dbReference type="Proteomes" id="UP000553766"/>
    </source>
</evidence>
<feature type="region of interest" description="Disordered" evidence="1">
    <location>
        <begin position="197"/>
        <end position="234"/>
    </location>
</feature>
<keyword evidence="2" id="KW-0732">Signal</keyword>
<evidence type="ECO:0000256" key="2">
    <source>
        <dbReference type="SAM" id="SignalP"/>
    </source>
</evidence>
<name>A0A840WZL6_9RHOB</name>
<evidence type="ECO:0008006" key="5">
    <source>
        <dbReference type="Google" id="ProtNLM"/>
    </source>
</evidence>
<evidence type="ECO:0000256" key="1">
    <source>
        <dbReference type="SAM" id="MobiDB-lite"/>
    </source>
</evidence>
<feature type="chain" id="PRO_5032469933" description="Ankyrin repeat domain-containing protein" evidence="2">
    <location>
        <begin position="28"/>
        <end position="515"/>
    </location>
</feature>
<comment type="caution">
    <text evidence="3">The sequence shown here is derived from an EMBL/GenBank/DDBJ whole genome shotgun (WGS) entry which is preliminary data.</text>
</comment>
<sequence length="515" mass="52550">MTRIRTLFTATALVALTACMGTPIPNAMDASSLQQHVATNYGGDYQAFADTEWGQIKALVWEGDLQTLRMLHAQGVDLDPPVSTGQDTLLYTAAAVEQYDIARWLVNTAQVDPNNSFTLQWGATQGYPQFVRTALMTGDLTFYMPNCGSGPCIGPRGALQYQQRSSLARDSEVIGLLENYVANPANSERIALAEQSMRSGLAAADPQPQRQPTTTAMAGGPGVVQSQQSSGPDAGDRAMIGLMGQLGGSLLGGIVGGSDGDLMGSTFSNIMGNVATADSGADVMTGTMLGMGQSSGLMDAGTASAVGLFGELFSGTGQSAQMGQTTAAAIGGGSVGNFANILGGGGASAPSVTDFGTMLATGAANATLGSSGSSAPQSGNNTCVAAGGMIDPSTGQCIQRIDGRNMNTDPNIDYSRRVGDSPVYGAGPGFDTPVRPGSGGAGAAEQAAAQAGMTNYTFSCPMGSGPHTIPIPATASAQCQTAMRTFAYTASCNLIDEMMQAQDAYYSTCASEIFQ</sequence>
<feature type="region of interest" description="Disordered" evidence="1">
    <location>
        <begin position="423"/>
        <end position="442"/>
    </location>
</feature>
<dbReference type="Proteomes" id="UP000553766">
    <property type="component" value="Unassembled WGS sequence"/>
</dbReference>
<gene>
    <name evidence="3" type="ORF">FHS89_001106</name>
</gene>
<organism evidence="3 4">
    <name type="scientific">Rubricella aquisinus</name>
    <dbReference type="NCBI Taxonomy" id="2028108"/>
    <lineage>
        <taxon>Bacteria</taxon>
        <taxon>Pseudomonadati</taxon>
        <taxon>Pseudomonadota</taxon>
        <taxon>Alphaproteobacteria</taxon>
        <taxon>Rhodobacterales</taxon>
        <taxon>Paracoccaceae</taxon>
        <taxon>Rubricella</taxon>
    </lineage>
</organism>
<reference evidence="3 4" key="1">
    <citation type="submission" date="2020-08" db="EMBL/GenBank/DDBJ databases">
        <title>Genomic Encyclopedia of Type Strains, Phase IV (KMG-IV): sequencing the most valuable type-strain genomes for metagenomic binning, comparative biology and taxonomic classification.</title>
        <authorList>
            <person name="Goeker M."/>
        </authorList>
    </citation>
    <scope>NUCLEOTIDE SEQUENCE [LARGE SCALE GENOMIC DNA]</scope>
    <source>
        <strain evidence="3 4">DSM 103377</strain>
    </source>
</reference>
<feature type="signal peptide" evidence="2">
    <location>
        <begin position="1"/>
        <end position="27"/>
    </location>
</feature>
<proteinExistence type="predicted"/>